<comment type="function">
    <text evidence="3">Required for rescue of stalled ribosomes mediated by trans-translation. Binds to transfer-messenger RNA (tmRNA), required for stable association of tmRNA with ribosomes. tmRNA and SmpB together mimic tRNA shape, replacing the anticodon stem-loop with SmpB. tmRNA is encoded by the ssrA gene; the 2 termini fold to resemble tRNA(Ala) and it encodes a 'tag peptide', a short internal open reading frame. During trans-translation Ala-aminoacylated tmRNA acts like a tRNA, entering the A-site of stalled ribosomes, displacing the stalled mRNA. The ribosome then switches to translate the ORF on the tmRNA; the nascent peptide is terminated with the 'tag peptide' encoded by the tmRNA and targeted for degradation. The ribosome is freed to recommence translation, which seems to be the essential function of trans-translation.</text>
</comment>
<dbReference type="PANTHER" id="PTHR30308:SF2">
    <property type="entry name" value="SSRA-BINDING PROTEIN"/>
    <property type="match status" value="1"/>
</dbReference>
<dbReference type="Pfam" id="PF01668">
    <property type="entry name" value="SmpB"/>
    <property type="match status" value="1"/>
</dbReference>
<dbReference type="PANTHER" id="PTHR30308">
    <property type="entry name" value="TMRNA-BINDING COMPONENT OF TRANS-TRANSLATION TAGGING COMPLEX"/>
    <property type="match status" value="1"/>
</dbReference>
<evidence type="ECO:0000313" key="5">
    <source>
        <dbReference type="Proteomes" id="UP000004095"/>
    </source>
</evidence>
<dbReference type="GO" id="GO:0070930">
    <property type="term" value="P:trans-translation-dependent protein tagging"/>
    <property type="evidence" value="ECO:0007669"/>
    <property type="project" value="TreeGrafter"/>
</dbReference>
<keyword evidence="5" id="KW-1185">Reference proteome</keyword>
<dbReference type="InterPro" id="IPR000037">
    <property type="entry name" value="SsrA-bd_prot"/>
</dbReference>
<dbReference type="GO" id="GO:0070929">
    <property type="term" value="P:trans-translation"/>
    <property type="evidence" value="ECO:0007669"/>
    <property type="project" value="UniProtKB-UniRule"/>
</dbReference>
<comment type="similarity">
    <text evidence="3">Belongs to the SmpB family.</text>
</comment>
<dbReference type="OrthoDB" id="9805462at2"/>
<keyword evidence="1 3" id="KW-0963">Cytoplasm</keyword>
<gene>
    <name evidence="3" type="primary">smpB</name>
    <name evidence="4" type="ORF">M23134_00382</name>
</gene>
<protein>
    <recommendedName>
        <fullName evidence="3">SsrA-binding protein</fullName>
    </recommendedName>
    <alternativeName>
        <fullName evidence="3">Small protein B</fullName>
    </alternativeName>
</protein>
<dbReference type="eggNOG" id="COG0691">
    <property type="taxonomic scope" value="Bacteria"/>
</dbReference>
<accession>A1ZIW2</accession>
<dbReference type="SUPFAM" id="SSF74982">
    <property type="entry name" value="Small protein B (SmpB)"/>
    <property type="match status" value="1"/>
</dbReference>
<dbReference type="Gene3D" id="2.40.280.10">
    <property type="match status" value="1"/>
</dbReference>
<dbReference type="InterPro" id="IPR023620">
    <property type="entry name" value="SmpB"/>
</dbReference>
<comment type="caution">
    <text evidence="4">The sequence shown here is derived from an EMBL/GenBank/DDBJ whole genome shotgun (WGS) entry which is preliminary data.</text>
</comment>
<comment type="subcellular location">
    <subcellularLocation>
        <location evidence="3">Cytoplasm</location>
    </subcellularLocation>
    <text evidence="3">The tmRNA-SmpB complex associates with stalled 70S ribosomes.</text>
</comment>
<dbReference type="HAMAP" id="MF_00023">
    <property type="entry name" value="SmpB"/>
    <property type="match status" value="1"/>
</dbReference>
<organism evidence="4 5">
    <name type="scientific">Microscilla marina ATCC 23134</name>
    <dbReference type="NCBI Taxonomy" id="313606"/>
    <lineage>
        <taxon>Bacteria</taxon>
        <taxon>Pseudomonadati</taxon>
        <taxon>Bacteroidota</taxon>
        <taxon>Cytophagia</taxon>
        <taxon>Cytophagales</taxon>
        <taxon>Microscillaceae</taxon>
        <taxon>Microscilla</taxon>
    </lineage>
</organism>
<evidence type="ECO:0000256" key="2">
    <source>
        <dbReference type="ARBA" id="ARBA00022884"/>
    </source>
</evidence>
<dbReference type="InterPro" id="IPR020081">
    <property type="entry name" value="SsrA-bd_prot_CS"/>
</dbReference>
<evidence type="ECO:0000256" key="1">
    <source>
        <dbReference type="ARBA" id="ARBA00022490"/>
    </source>
</evidence>
<dbReference type="NCBIfam" id="TIGR00086">
    <property type="entry name" value="smpB"/>
    <property type="match status" value="1"/>
</dbReference>
<reference evidence="4 5" key="1">
    <citation type="submission" date="2007-01" db="EMBL/GenBank/DDBJ databases">
        <authorList>
            <person name="Haygood M."/>
            <person name="Podell S."/>
            <person name="Anderson C."/>
            <person name="Hopkinson B."/>
            <person name="Roe K."/>
            <person name="Barbeau K."/>
            <person name="Gaasterland T."/>
            <person name="Ferriera S."/>
            <person name="Johnson J."/>
            <person name="Kravitz S."/>
            <person name="Beeson K."/>
            <person name="Sutton G."/>
            <person name="Rogers Y.-H."/>
            <person name="Friedman R."/>
            <person name="Frazier M."/>
            <person name="Venter J.C."/>
        </authorList>
    </citation>
    <scope>NUCLEOTIDE SEQUENCE [LARGE SCALE GENOMIC DNA]</scope>
    <source>
        <strain evidence="4 5">ATCC 23134</strain>
    </source>
</reference>
<dbReference type="AlphaFoldDB" id="A1ZIW2"/>
<sequence>MGKDKKKKEISKNVHIKNRKASFDYQFLDKYIAGVVLTGTEIKSIRQSQVVLGDAFCFFKDEELWLKQMHIAPYENGTHYNHEPTRERKLLLNKKELKKISKKLAEKGLSVVPTRLFINDRGLAKIEVAVARGKKLYDKRESMKERDSKRELKDY</sequence>
<dbReference type="EMBL" id="AAWS01000010">
    <property type="protein sequence ID" value="EAY29498.1"/>
    <property type="molecule type" value="Genomic_DNA"/>
</dbReference>
<dbReference type="CDD" id="cd09294">
    <property type="entry name" value="SmpB"/>
    <property type="match status" value="1"/>
</dbReference>
<dbReference type="RefSeq" id="WP_002695859.1">
    <property type="nucleotide sequence ID" value="NZ_AAWS01000010.1"/>
</dbReference>
<evidence type="ECO:0000256" key="3">
    <source>
        <dbReference type="HAMAP-Rule" id="MF_00023"/>
    </source>
</evidence>
<dbReference type="PROSITE" id="PS01317">
    <property type="entry name" value="SSRP"/>
    <property type="match status" value="1"/>
</dbReference>
<dbReference type="GO" id="GO:0005829">
    <property type="term" value="C:cytosol"/>
    <property type="evidence" value="ECO:0007669"/>
    <property type="project" value="TreeGrafter"/>
</dbReference>
<name>A1ZIW2_MICM2</name>
<keyword evidence="2 3" id="KW-0694">RNA-binding</keyword>
<proteinExistence type="inferred from homology"/>
<dbReference type="Proteomes" id="UP000004095">
    <property type="component" value="Unassembled WGS sequence"/>
</dbReference>
<evidence type="ECO:0000313" key="4">
    <source>
        <dbReference type="EMBL" id="EAY29498.1"/>
    </source>
</evidence>
<dbReference type="GO" id="GO:0003723">
    <property type="term" value="F:RNA binding"/>
    <property type="evidence" value="ECO:0007669"/>
    <property type="project" value="UniProtKB-UniRule"/>
</dbReference>
<dbReference type="NCBIfam" id="NF003843">
    <property type="entry name" value="PRK05422.1"/>
    <property type="match status" value="1"/>
</dbReference>